<feature type="transmembrane region" description="Helical" evidence="12">
    <location>
        <begin position="1241"/>
        <end position="1268"/>
    </location>
</feature>
<feature type="domain" description="ABC transporter" evidence="13">
    <location>
        <begin position="1308"/>
        <end position="1548"/>
    </location>
</feature>
<feature type="region of interest" description="Disordered" evidence="11">
    <location>
        <begin position="902"/>
        <end position="933"/>
    </location>
</feature>
<keyword evidence="7" id="KW-0067">ATP-binding</keyword>
<dbReference type="InterPro" id="IPR036640">
    <property type="entry name" value="ABC1_TM_sf"/>
</dbReference>
<evidence type="ECO:0000256" key="9">
    <source>
        <dbReference type="ARBA" id="ARBA00023136"/>
    </source>
</evidence>
<evidence type="ECO:0000256" key="4">
    <source>
        <dbReference type="ARBA" id="ARBA00022475"/>
    </source>
</evidence>
<dbReference type="PROSITE" id="PS00211">
    <property type="entry name" value="ABC_TRANSPORTER_1"/>
    <property type="match status" value="2"/>
</dbReference>
<evidence type="ECO:0000256" key="6">
    <source>
        <dbReference type="ARBA" id="ARBA00022741"/>
    </source>
</evidence>
<dbReference type="CDD" id="cd18579">
    <property type="entry name" value="ABC_6TM_ABCC_D1"/>
    <property type="match status" value="1"/>
</dbReference>
<proteinExistence type="inferred from homology"/>
<dbReference type="InterPro" id="IPR003593">
    <property type="entry name" value="AAA+_ATPase"/>
</dbReference>
<name>A0AAJ0CX78_9HYPO</name>
<dbReference type="EMBL" id="JASWJB010000033">
    <property type="protein sequence ID" value="KAK2608754.1"/>
    <property type="molecule type" value="Genomic_DNA"/>
</dbReference>
<keyword evidence="6" id="KW-0547">Nucleotide-binding</keyword>
<accession>A0AAJ0CX78</accession>
<evidence type="ECO:0000259" key="13">
    <source>
        <dbReference type="PROSITE" id="PS50893"/>
    </source>
</evidence>
<feature type="transmembrane region" description="Helical" evidence="12">
    <location>
        <begin position="1036"/>
        <end position="1054"/>
    </location>
</feature>
<feature type="transmembrane region" description="Helical" evidence="12">
    <location>
        <begin position="433"/>
        <end position="452"/>
    </location>
</feature>
<sequence>MNNVSNVCHDELFGPAVATESCRGGFDFTVLFEESVLSIPLSAGFLLIAPIQVARIFKAVSAVRPSLLLSMFKLVSTLVYAGLNLALLILWASGHEFTTRATLASSVLSLCAALALAVLSQVQHGKSPRPSFIITGYLIISLPLNGARVRTAWLLASDKHLMPAILTAALAVQVLILVLETKNKRKILAGAYRSLSREATSGLLSRGLFWWLRHLLSDGSRRILAVEDLESINEKLRSSKLSSELQVRWMTKSENYLSPLAPRLSSSSLTLPHASEKVDHNRHKHALALATLSAWRLELAKIALPRLCLVALSLAQPFLIHQVVETISAPVSQQTWNQGYGLIGAVALVHTGIPVSSTSFLPPGLLLIRYVCHKIATGFYQHLSFRLMAMVRGSLISLIYEKIVQSPSTQVGDSAAMTLIGTDVERICETWHLVVAESWASVIQLAFAVWFLQMQIGPVCVTPVIVALVATAMSVRAAGFVTARQKVWLEAIQARINFTAHTLGSMRSVKMLGLSNKFESLIQGMRVTELDLSKRFRRLSSFNVCLVNLPSLFSQFFTFATFAIAAKVQGNSFVTVSQAVTALSILSILMEPLGKVLVVIPQAYAALGCFQRIQDFLASESWDDKRLPECPLETPNLESHDKPDTIQTPSDYNHVEMIQRPQSTPKEPLPRTIFNSDHVIIHNATVGWRGSSHVIKDMSLRIGQNHHLTVILGPVGCGKSTILKAILGEATIFSGSVWISSKELAYCDQSPWVSNGSVRENIVSGTDFDAAWYNTVIHACALQVDLLQLSDGDATNVGSKGVSLSGGQKQRLTLARALYARKPIAVLDDVLSGLDAVTHDIVTTRVFGADGLIRNLGMAAILATHSVSLCAIADQTIILDDQGQIIQQSSSENMASLTPQLAGVDGSSATSGNSPPPKISAGETQSSSTKQDDKRQMGDLSIYLYYFSSLGWLSFALFGIFVASNLAFSTLQLQMHGSNCGPKAATDRKHHGLATGLGYMHFLVFLLRPVLFLRSSEFFSYGVEPDLSKPGGSPSIVLEALMLMIIPSYMYVVIVPKSAQSLHLTVLRAVIRAPMSFLAKTDTGLLVNRFSQDMQLVDMTLPGALVNASFQLAACFAVAALAIVAVSYFAAVLPFVACALFFLQRFYLRTSRQLRLLDLEAKAPLYSHVLESLQGIATIRAYGWTSNHVAKNLALLDRAQKPYYLLLCIQRWLTLVLGLTVAGLAILLTTLGVTLRSRLDAGFLGVALVSMMNLGHTLAALITFWTLLETSLGAISRVKTFSEDTPTEKPREIVDTIILAGWPSQGSVVIENWSAHYNGHPVLRNIDISIQAGEKVAICGRTGSGKTSLLLSLLGMVEESTGRIVLDDVDLALVPKDVTRQKLTCLTQDPFLFGGSVRLNADPHGEATDTDIISALQKVGLWDIFRSKESTETSHPLEFSILDMKMEEDFLSQGQRKLFCLGRALLRKSPVLVLDEPSSGVDASTESYIEAIVESEFATSTVIMATHSLAGVRRFDKVVVLDGGVLLEYGEPEELLARVDGAFAKLYAAQRGRPETSSA</sequence>
<evidence type="ECO:0000259" key="14">
    <source>
        <dbReference type="PROSITE" id="PS50929"/>
    </source>
</evidence>
<dbReference type="InterPro" id="IPR011527">
    <property type="entry name" value="ABC1_TM_dom"/>
</dbReference>
<dbReference type="InterPro" id="IPR027417">
    <property type="entry name" value="P-loop_NTPase"/>
</dbReference>
<evidence type="ECO:0000256" key="5">
    <source>
        <dbReference type="ARBA" id="ARBA00022692"/>
    </source>
</evidence>
<dbReference type="Gene3D" id="1.20.1560.10">
    <property type="entry name" value="ABC transporter type 1, transmembrane domain"/>
    <property type="match status" value="2"/>
</dbReference>
<dbReference type="CDD" id="cd18580">
    <property type="entry name" value="ABC_6TM_ABCC_D2"/>
    <property type="match status" value="1"/>
</dbReference>
<keyword evidence="10" id="KW-0325">Glycoprotein</keyword>
<keyword evidence="4" id="KW-1003">Cell membrane</keyword>
<feature type="domain" description="ABC transmembrane type-1" evidence="14">
    <location>
        <begin position="1049"/>
        <end position="1270"/>
    </location>
</feature>
<feature type="transmembrane region" description="Helical" evidence="12">
    <location>
        <begin position="1212"/>
        <end position="1235"/>
    </location>
</feature>
<dbReference type="Pfam" id="PF00005">
    <property type="entry name" value="ABC_tran"/>
    <property type="match status" value="2"/>
</dbReference>
<dbReference type="InterPro" id="IPR003439">
    <property type="entry name" value="ABC_transporter-like_ATP-bd"/>
</dbReference>
<evidence type="ECO:0000256" key="8">
    <source>
        <dbReference type="ARBA" id="ARBA00022989"/>
    </source>
</evidence>
<evidence type="ECO:0000256" key="11">
    <source>
        <dbReference type="SAM" id="MobiDB-lite"/>
    </source>
</evidence>
<evidence type="ECO:0000256" key="1">
    <source>
        <dbReference type="ARBA" id="ARBA00004651"/>
    </source>
</evidence>
<evidence type="ECO:0000256" key="3">
    <source>
        <dbReference type="ARBA" id="ARBA00022448"/>
    </source>
</evidence>
<reference evidence="15" key="1">
    <citation type="submission" date="2023-06" db="EMBL/GenBank/DDBJ databases">
        <title>Conoideocrella luteorostrata (Hypocreales: Clavicipitaceae), a potential biocontrol fungus for elongate hemlock scale in United States Christmas tree production areas.</title>
        <authorList>
            <person name="Barrett H."/>
            <person name="Lovett B."/>
            <person name="Macias A.M."/>
            <person name="Stajich J.E."/>
            <person name="Kasson M.T."/>
        </authorList>
    </citation>
    <scope>NUCLEOTIDE SEQUENCE</scope>
    <source>
        <strain evidence="15">ARSEF 14590</strain>
    </source>
</reference>
<feature type="transmembrane region" description="Helical" evidence="12">
    <location>
        <begin position="131"/>
        <end position="149"/>
    </location>
</feature>
<feature type="transmembrane region" description="Helical" evidence="12">
    <location>
        <begin position="542"/>
        <end position="566"/>
    </location>
</feature>
<dbReference type="FunFam" id="3.40.50.300:FF:002145">
    <property type="entry name" value="ABC transporter (MsbA subfamily)"/>
    <property type="match status" value="1"/>
</dbReference>
<evidence type="ECO:0008006" key="17">
    <source>
        <dbReference type="Google" id="ProtNLM"/>
    </source>
</evidence>
<comment type="similarity">
    <text evidence="2">Belongs to the ABC transporter superfamily. ABCC family. Conjugate transporter (TC 3.A.1.208) subfamily.</text>
</comment>
<feature type="transmembrane region" description="Helical" evidence="12">
    <location>
        <begin position="97"/>
        <end position="119"/>
    </location>
</feature>
<protein>
    <recommendedName>
        <fullName evidence="17">P-loop containing nucleoside triphosphate hydrolase protein</fullName>
    </recommendedName>
</protein>
<dbReference type="GO" id="GO:0005524">
    <property type="term" value="F:ATP binding"/>
    <property type="evidence" value="ECO:0007669"/>
    <property type="project" value="UniProtKB-KW"/>
</dbReference>
<keyword evidence="8 12" id="KW-1133">Transmembrane helix</keyword>
<dbReference type="Gene3D" id="3.40.50.300">
    <property type="entry name" value="P-loop containing nucleotide triphosphate hydrolases"/>
    <property type="match status" value="2"/>
</dbReference>
<feature type="transmembrane region" description="Helical" evidence="12">
    <location>
        <begin position="36"/>
        <end position="57"/>
    </location>
</feature>
<dbReference type="InterPro" id="IPR044726">
    <property type="entry name" value="ABCC_6TM_D2"/>
</dbReference>
<dbReference type="Proteomes" id="UP001251528">
    <property type="component" value="Unassembled WGS sequence"/>
</dbReference>
<dbReference type="PANTHER" id="PTHR24223:SF399">
    <property type="entry name" value="ABC TRANSPORTER ATNG"/>
    <property type="match status" value="1"/>
</dbReference>
<feature type="transmembrane region" description="Helical" evidence="12">
    <location>
        <begin position="464"/>
        <end position="483"/>
    </location>
</feature>
<dbReference type="GO" id="GO:0140359">
    <property type="term" value="F:ABC-type transporter activity"/>
    <property type="evidence" value="ECO:0007669"/>
    <property type="project" value="InterPro"/>
</dbReference>
<evidence type="ECO:0000256" key="7">
    <source>
        <dbReference type="ARBA" id="ARBA00022840"/>
    </source>
</evidence>
<evidence type="ECO:0000313" key="15">
    <source>
        <dbReference type="EMBL" id="KAK2608754.1"/>
    </source>
</evidence>
<feature type="domain" description="ABC transporter" evidence="13">
    <location>
        <begin position="679"/>
        <end position="907"/>
    </location>
</feature>
<dbReference type="PROSITE" id="PS50893">
    <property type="entry name" value="ABC_TRANSPORTER_2"/>
    <property type="match status" value="2"/>
</dbReference>
<gene>
    <name evidence="15" type="ORF">QQS21_002743</name>
</gene>
<feature type="transmembrane region" description="Helical" evidence="12">
    <location>
        <begin position="997"/>
        <end position="1015"/>
    </location>
</feature>
<dbReference type="GO" id="GO:0005886">
    <property type="term" value="C:plasma membrane"/>
    <property type="evidence" value="ECO:0007669"/>
    <property type="project" value="UniProtKB-SubCell"/>
</dbReference>
<dbReference type="Pfam" id="PF00664">
    <property type="entry name" value="ABC_membrane"/>
    <property type="match status" value="2"/>
</dbReference>
<dbReference type="InterPro" id="IPR017871">
    <property type="entry name" value="ABC_transporter-like_CS"/>
</dbReference>
<keyword evidence="16" id="KW-1185">Reference proteome</keyword>
<evidence type="ECO:0000256" key="2">
    <source>
        <dbReference type="ARBA" id="ARBA00009726"/>
    </source>
</evidence>
<dbReference type="PANTHER" id="PTHR24223">
    <property type="entry name" value="ATP-BINDING CASSETTE SUB-FAMILY C"/>
    <property type="match status" value="1"/>
</dbReference>
<dbReference type="InterPro" id="IPR044746">
    <property type="entry name" value="ABCC_6TM_D1"/>
</dbReference>
<keyword evidence="3" id="KW-0813">Transport</keyword>
<dbReference type="SUPFAM" id="SSF52540">
    <property type="entry name" value="P-loop containing nucleoside triphosphate hydrolases"/>
    <property type="match status" value="2"/>
</dbReference>
<keyword evidence="5 12" id="KW-0812">Transmembrane</keyword>
<feature type="transmembrane region" description="Helical" evidence="12">
    <location>
        <begin position="1110"/>
        <end position="1143"/>
    </location>
</feature>
<organism evidence="15 16">
    <name type="scientific">Conoideocrella luteorostrata</name>
    <dbReference type="NCBI Taxonomy" id="1105319"/>
    <lineage>
        <taxon>Eukaryota</taxon>
        <taxon>Fungi</taxon>
        <taxon>Dikarya</taxon>
        <taxon>Ascomycota</taxon>
        <taxon>Pezizomycotina</taxon>
        <taxon>Sordariomycetes</taxon>
        <taxon>Hypocreomycetidae</taxon>
        <taxon>Hypocreales</taxon>
        <taxon>Clavicipitaceae</taxon>
        <taxon>Conoideocrella</taxon>
    </lineage>
</organism>
<feature type="transmembrane region" description="Helical" evidence="12">
    <location>
        <begin position="69"/>
        <end position="91"/>
    </location>
</feature>
<evidence type="ECO:0000256" key="12">
    <source>
        <dbReference type="SAM" id="Phobius"/>
    </source>
</evidence>
<comment type="caution">
    <text evidence="15">The sequence shown here is derived from an EMBL/GenBank/DDBJ whole genome shotgun (WGS) entry which is preliminary data.</text>
</comment>
<feature type="transmembrane region" description="Helical" evidence="12">
    <location>
        <begin position="943"/>
        <end position="968"/>
    </location>
</feature>
<dbReference type="InterPro" id="IPR050173">
    <property type="entry name" value="ABC_transporter_C-like"/>
</dbReference>
<dbReference type="SUPFAM" id="SSF90123">
    <property type="entry name" value="ABC transporter transmembrane region"/>
    <property type="match status" value="2"/>
</dbReference>
<comment type="subcellular location">
    <subcellularLocation>
        <location evidence="1">Cell membrane</location>
        <topology evidence="1">Multi-pass membrane protein</topology>
    </subcellularLocation>
</comment>
<evidence type="ECO:0000313" key="16">
    <source>
        <dbReference type="Proteomes" id="UP001251528"/>
    </source>
</evidence>
<dbReference type="PROSITE" id="PS50929">
    <property type="entry name" value="ABC_TM1F"/>
    <property type="match status" value="2"/>
</dbReference>
<dbReference type="GO" id="GO:0016887">
    <property type="term" value="F:ATP hydrolysis activity"/>
    <property type="evidence" value="ECO:0007669"/>
    <property type="project" value="InterPro"/>
</dbReference>
<dbReference type="CDD" id="cd03244">
    <property type="entry name" value="ABCC_MRP_domain2"/>
    <property type="match status" value="1"/>
</dbReference>
<dbReference type="FunFam" id="1.20.1560.10:FF:000055">
    <property type="entry name" value="ABC multidrug transporter (Eurofung)"/>
    <property type="match status" value="1"/>
</dbReference>
<feature type="transmembrane region" description="Helical" evidence="12">
    <location>
        <begin position="161"/>
        <end position="179"/>
    </location>
</feature>
<evidence type="ECO:0000256" key="10">
    <source>
        <dbReference type="ARBA" id="ARBA00023180"/>
    </source>
</evidence>
<feature type="domain" description="ABC transmembrane type-1" evidence="14">
    <location>
        <begin position="307"/>
        <end position="605"/>
    </location>
</feature>
<keyword evidence="9 12" id="KW-0472">Membrane</keyword>
<dbReference type="SMART" id="SM00382">
    <property type="entry name" value="AAA"/>
    <property type="match status" value="2"/>
</dbReference>